<sequence length="232" mass="26113">MADFPSNLDDGELWLPSEIFHNQLSSMEDLAQRVAALAFLERRRSQTLPKPPPNLVRFLPPVRYGLAGSLWEGYFGFNGGLGVGYGRGLYGFGVEGLWTSSGPVYSCQFVNPVQPQVERVMDARARVLSIEQNRMLERLVLPLQGRGLGGGLERDYGGTGVFLPRIGTTKTTSRARRTTSTLNVRSQQSVRNRQEIQVIPHRSPIKMVDVRKQEECHYHLPPEMGLPQDWTY</sequence>
<dbReference type="OrthoDB" id="1888697at2759"/>
<dbReference type="Proteomes" id="UP000241394">
    <property type="component" value="Chromosome LG20"/>
</dbReference>
<feature type="region of interest" description="Disordered" evidence="1">
    <location>
        <begin position="170"/>
        <end position="189"/>
    </location>
</feature>
<keyword evidence="3" id="KW-1185">Reference proteome</keyword>
<organism evidence="2 3">
    <name type="scientific">Actinidia chinensis var. chinensis</name>
    <name type="common">Chinese soft-hair kiwi</name>
    <dbReference type="NCBI Taxonomy" id="1590841"/>
    <lineage>
        <taxon>Eukaryota</taxon>
        <taxon>Viridiplantae</taxon>
        <taxon>Streptophyta</taxon>
        <taxon>Embryophyta</taxon>
        <taxon>Tracheophyta</taxon>
        <taxon>Spermatophyta</taxon>
        <taxon>Magnoliopsida</taxon>
        <taxon>eudicotyledons</taxon>
        <taxon>Gunneridae</taxon>
        <taxon>Pentapetalae</taxon>
        <taxon>asterids</taxon>
        <taxon>Ericales</taxon>
        <taxon>Actinidiaceae</taxon>
        <taxon>Actinidia</taxon>
    </lineage>
</organism>
<dbReference type="Gramene" id="PSS01616">
    <property type="protein sequence ID" value="PSS01616"/>
    <property type="gene ID" value="CEY00_Acc22972"/>
</dbReference>
<dbReference type="EMBL" id="NKQK01000020">
    <property type="protein sequence ID" value="PSS01616.1"/>
    <property type="molecule type" value="Genomic_DNA"/>
</dbReference>
<protein>
    <submittedName>
        <fullName evidence="2">Latrophilin Cirl like</fullName>
    </submittedName>
</protein>
<name>A0A2R6Q412_ACTCC</name>
<accession>A0A2R6Q412</accession>
<proteinExistence type="predicted"/>
<evidence type="ECO:0000313" key="2">
    <source>
        <dbReference type="EMBL" id="PSS01616.1"/>
    </source>
</evidence>
<dbReference type="PANTHER" id="PTHR33356">
    <property type="entry name" value="TIP41-LIKE PROTEIN"/>
    <property type="match status" value="1"/>
</dbReference>
<evidence type="ECO:0000256" key="1">
    <source>
        <dbReference type="SAM" id="MobiDB-lite"/>
    </source>
</evidence>
<dbReference type="InParanoid" id="A0A2R6Q412"/>
<reference evidence="2 3" key="1">
    <citation type="submission" date="2017-07" db="EMBL/GenBank/DDBJ databases">
        <title>An improved, manually edited Actinidia chinensis var. chinensis (kiwifruit) genome highlights the challenges associated with draft genomes and gene prediction in plants.</title>
        <authorList>
            <person name="Pilkington S."/>
            <person name="Crowhurst R."/>
            <person name="Hilario E."/>
            <person name="Nardozza S."/>
            <person name="Fraser L."/>
            <person name="Peng Y."/>
            <person name="Gunaseelan K."/>
            <person name="Simpson R."/>
            <person name="Tahir J."/>
            <person name="Deroles S."/>
            <person name="Templeton K."/>
            <person name="Luo Z."/>
            <person name="Davy M."/>
            <person name="Cheng C."/>
            <person name="Mcneilage M."/>
            <person name="Scaglione D."/>
            <person name="Liu Y."/>
            <person name="Zhang Q."/>
            <person name="Datson P."/>
            <person name="De Silva N."/>
            <person name="Gardiner S."/>
            <person name="Bassett H."/>
            <person name="Chagne D."/>
            <person name="Mccallum J."/>
            <person name="Dzierzon H."/>
            <person name="Deng C."/>
            <person name="Wang Y.-Y."/>
            <person name="Barron N."/>
            <person name="Manako K."/>
            <person name="Bowen J."/>
            <person name="Foster T."/>
            <person name="Erridge Z."/>
            <person name="Tiffin H."/>
            <person name="Waite C."/>
            <person name="Davies K."/>
            <person name="Grierson E."/>
            <person name="Laing W."/>
            <person name="Kirk R."/>
            <person name="Chen X."/>
            <person name="Wood M."/>
            <person name="Montefiori M."/>
            <person name="Brummell D."/>
            <person name="Schwinn K."/>
            <person name="Catanach A."/>
            <person name="Fullerton C."/>
            <person name="Li D."/>
            <person name="Meiyalaghan S."/>
            <person name="Nieuwenhuizen N."/>
            <person name="Read N."/>
            <person name="Prakash R."/>
            <person name="Hunter D."/>
            <person name="Zhang H."/>
            <person name="Mckenzie M."/>
            <person name="Knabel M."/>
            <person name="Harris A."/>
            <person name="Allan A."/>
            <person name="Chen A."/>
            <person name="Janssen B."/>
            <person name="Plunkett B."/>
            <person name="Dwamena C."/>
            <person name="Voogd C."/>
            <person name="Leif D."/>
            <person name="Lafferty D."/>
            <person name="Souleyre E."/>
            <person name="Varkonyi-Gasic E."/>
            <person name="Gambi F."/>
            <person name="Hanley J."/>
            <person name="Yao J.-L."/>
            <person name="Cheung J."/>
            <person name="David K."/>
            <person name="Warren B."/>
            <person name="Marsh K."/>
            <person name="Snowden K."/>
            <person name="Lin-Wang K."/>
            <person name="Brian L."/>
            <person name="Martinez-Sanchez M."/>
            <person name="Wang M."/>
            <person name="Ileperuma N."/>
            <person name="Macnee N."/>
            <person name="Campin R."/>
            <person name="Mcatee P."/>
            <person name="Drummond R."/>
            <person name="Espley R."/>
            <person name="Ireland H."/>
            <person name="Wu R."/>
            <person name="Atkinson R."/>
            <person name="Karunairetnam S."/>
            <person name="Bulley S."/>
            <person name="Chunkath S."/>
            <person name="Hanley Z."/>
            <person name="Storey R."/>
            <person name="Thrimawithana A."/>
            <person name="Thomson S."/>
            <person name="David C."/>
            <person name="Testolin R."/>
        </authorList>
    </citation>
    <scope>NUCLEOTIDE SEQUENCE [LARGE SCALE GENOMIC DNA]</scope>
    <source>
        <strain evidence="3">cv. Red5</strain>
        <tissue evidence="2">Young leaf</tissue>
    </source>
</reference>
<comment type="caution">
    <text evidence="2">The sequence shown here is derived from an EMBL/GenBank/DDBJ whole genome shotgun (WGS) entry which is preliminary data.</text>
</comment>
<dbReference type="OMA" id="CMEDFAG"/>
<dbReference type="AlphaFoldDB" id="A0A2R6Q412"/>
<reference evidence="3" key="2">
    <citation type="journal article" date="2018" name="BMC Genomics">
        <title>A manually annotated Actinidia chinensis var. chinensis (kiwifruit) genome highlights the challenges associated with draft genomes and gene prediction in plants.</title>
        <authorList>
            <person name="Pilkington S.M."/>
            <person name="Crowhurst R."/>
            <person name="Hilario E."/>
            <person name="Nardozza S."/>
            <person name="Fraser L."/>
            <person name="Peng Y."/>
            <person name="Gunaseelan K."/>
            <person name="Simpson R."/>
            <person name="Tahir J."/>
            <person name="Deroles S.C."/>
            <person name="Templeton K."/>
            <person name="Luo Z."/>
            <person name="Davy M."/>
            <person name="Cheng C."/>
            <person name="McNeilage M."/>
            <person name="Scaglione D."/>
            <person name="Liu Y."/>
            <person name="Zhang Q."/>
            <person name="Datson P."/>
            <person name="De Silva N."/>
            <person name="Gardiner S.E."/>
            <person name="Bassett H."/>
            <person name="Chagne D."/>
            <person name="McCallum J."/>
            <person name="Dzierzon H."/>
            <person name="Deng C."/>
            <person name="Wang Y.Y."/>
            <person name="Barron L."/>
            <person name="Manako K."/>
            <person name="Bowen J."/>
            <person name="Foster T.M."/>
            <person name="Erridge Z.A."/>
            <person name="Tiffin H."/>
            <person name="Waite C.N."/>
            <person name="Davies K.M."/>
            <person name="Grierson E.P."/>
            <person name="Laing W.A."/>
            <person name="Kirk R."/>
            <person name="Chen X."/>
            <person name="Wood M."/>
            <person name="Montefiori M."/>
            <person name="Brummell D.A."/>
            <person name="Schwinn K.E."/>
            <person name="Catanach A."/>
            <person name="Fullerton C."/>
            <person name="Li D."/>
            <person name="Meiyalaghan S."/>
            <person name="Nieuwenhuizen N."/>
            <person name="Read N."/>
            <person name="Prakash R."/>
            <person name="Hunter D."/>
            <person name="Zhang H."/>
            <person name="McKenzie M."/>
            <person name="Knabel M."/>
            <person name="Harris A."/>
            <person name="Allan A.C."/>
            <person name="Gleave A."/>
            <person name="Chen A."/>
            <person name="Janssen B.J."/>
            <person name="Plunkett B."/>
            <person name="Ampomah-Dwamena C."/>
            <person name="Voogd C."/>
            <person name="Leif D."/>
            <person name="Lafferty D."/>
            <person name="Souleyre E.J.F."/>
            <person name="Varkonyi-Gasic E."/>
            <person name="Gambi F."/>
            <person name="Hanley J."/>
            <person name="Yao J.L."/>
            <person name="Cheung J."/>
            <person name="David K.M."/>
            <person name="Warren B."/>
            <person name="Marsh K."/>
            <person name="Snowden K.C."/>
            <person name="Lin-Wang K."/>
            <person name="Brian L."/>
            <person name="Martinez-Sanchez M."/>
            <person name="Wang M."/>
            <person name="Ileperuma N."/>
            <person name="Macnee N."/>
            <person name="Campin R."/>
            <person name="McAtee P."/>
            <person name="Drummond R.S.M."/>
            <person name="Espley R.V."/>
            <person name="Ireland H.S."/>
            <person name="Wu R."/>
            <person name="Atkinson R.G."/>
            <person name="Karunairetnam S."/>
            <person name="Bulley S."/>
            <person name="Chunkath S."/>
            <person name="Hanley Z."/>
            <person name="Storey R."/>
            <person name="Thrimawithana A.H."/>
            <person name="Thomson S."/>
            <person name="David C."/>
            <person name="Testolin R."/>
            <person name="Huang H."/>
            <person name="Hellens R.P."/>
            <person name="Schaffer R.J."/>
        </authorList>
    </citation>
    <scope>NUCLEOTIDE SEQUENCE [LARGE SCALE GENOMIC DNA]</scope>
    <source>
        <strain evidence="3">cv. Red5</strain>
    </source>
</reference>
<evidence type="ECO:0000313" key="3">
    <source>
        <dbReference type="Proteomes" id="UP000241394"/>
    </source>
</evidence>
<dbReference type="PANTHER" id="PTHR33356:SF34">
    <property type="match status" value="1"/>
</dbReference>
<gene>
    <name evidence="2" type="ORF">CEY00_Acc22972</name>
</gene>